<dbReference type="PROSITE" id="PS50294">
    <property type="entry name" value="WD_REPEATS_REGION"/>
    <property type="match status" value="1"/>
</dbReference>
<dbReference type="InterPro" id="IPR001680">
    <property type="entry name" value="WD40_rpt"/>
</dbReference>
<dbReference type="PROSITE" id="PS50082">
    <property type="entry name" value="WD_REPEATS_2"/>
    <property type="match status" value="2"/>
</dbReference>
<accession>A0A914Z4R5</accession>
<keyword evidence="3" id="KW-0853">WD repeat</keyword>
<dbReference type="InterPro" id="IPR015943">
    <property type="entry name" value="WD40/YVTN_repeat-like_dom_sf"/>
</dbReference>
<dbReference type="GO" id="GO:0045182">
    <property type="term" value="F:translation regulator activity"/>
    <property type="evidence" value="ECO:0007669"/>
    <property type="project" value="InterPro"/>
</dbReference>
<organism evidence="4 5">
    <name type="scientific">Panagrolaimus superbus</name>
    <dbReference type="NCBI Taxonomy" id="310955"/>
    <lineage>
        <taxon>Eukaryota</taxon>
        <taxon>Metazoa</taxon>
        <taxon>Ecdysozoa</taxon>
        <taxon>Nematoda</taxon>
        <taxon>Chromadorea</taxon>
        <taxon>Rhabditida</taxon>
        <taxon>Tylenchina</taxon>
        <taxon>Panagrolaimomorpha</taxon>
        <taxon>Panagrolaimoidea</taxon>
        <taxon>Panagrolaimidae</taxon>
        <taxon>Panagrolaimus</taxon>
    </lineage>
</organism>
<feature type="repeat" description="WD" evidence="3">
    <location>
        <begin position="66"/>
        <end position="94"/>
    </location>
</feature>
<keyword evidence="4" id="KW-1185">Reference proteome</keyword>
<dbReference type="Proteomes" id="UP000887577">
    <property type="component" value="Unplaced"/>
</dbReference>
<name>A0A914Z4R5_9BILA</name>
<evidence type="ECO:0000256" key="2">
    <source>
        <dbReference type="ARBA" id="ARBA00035297"/>
    </source>
</evidence>
<dbReference type="PANTHER" id="PTHR19868">
    <property type="entry name" value="RECEPTOR FOR ACTIVATED PROTEIN KINASE C RACK1"/>
    <property type="match status" value="1"/>
</dbReference>
<sequence length="94" mass="10501">MLWDLNEGKHLYTLSGNEVVNALSFSPDRYWLSAAIGSSIKIWDLETKSLINELNVNDTCKAGAEVTSIAWSADGKRMFAGYTDNMIRIWGAEK</sequence>
<feature type="repeat" description="WD" evidence="3">
    <location>
        <begin position="13"/>
        <end position="53"/>
    </location>
</feature>
<evidence type="ECO:0000256" key="3">
    <source>
        <dbReference type="PROSITE-ProRule" id="PRU00221"/>
    </source>
</evidence>
<evidence type="ECO:0000313" key="4">
    <source>
        <dbReference type="Proteomes" id="UP000887577"/>
    </source>
</evidence>
<protein>
    <recommendedName>
        <fullName evidence="2">Small ribosomal subunit protein RACK1</fullName>
    </recommendedName>
</protein>
<proteinExistence type="inferred from homology"/>
<dbReference type="SUPFAM" id="SSF117289">
    <property type="entry name" value="Nucleoporin domain"/>
    <property type="match status" value="1"/>
</dbReference>
<dbReference type="AlphaFoldDB" id="A0A914Z4R5"/>
<dbReference type="GO" id="GO:0043022">
    <property type="term" value="F:ribosome binding"/>
    <property type="evidence" value="ECO:0007669"/>
    <property type="project" value="InterPro"/>
</dbReference>
<dbReference type="Pfam" id="PF00400">
    <property type="entry name" value="WD40"/>
    <property type="match status" value="2"/>
</dbReference>
<reference evidence="5" key="1">
    <citation type="submission" date="2022-11" db="UniProtKB">
        <authorList>
            <consortium name="WormBaseParasite"/>
        </authorList>
    </citation>
    <scope>IDENTIFICATION</scope>
</reference>
<dbReference type="SMART" id="SM00320">
    <property type="entry name" value="WD40"/>
    <property type="match status" value="2"/>
</dbReference>
<evidence type="ECO:0000256" key="1">
    <source>
        <dbReference type="ARBA" id="ARBA00007253"/>
    </source>
</evidence>
<dbReference type="WBParaSite" id="PSU_v2.g5245.t1">
    <property type="protein sequence ID" value="PSU_v2.g5245.t1"/>
    <property type="gene ID" value="PSU_v2.g5245"/>
</dbReference>
<dbReference type="InterPro" id="IPR045223">
    <property type="entry name" value="RACK1-like"/>
</dbReference>
<comment type="similarity">
    <text evidence="1">Belongs to the WD repeat G protein beta family. Ribosomal protein RACK1 subfamily.</text>
</comment>
<dbReference type="Gene3D" id="2.130.10.10">
    <property type="entry name" value="YVTN repeat-like/Quinoprotein amine dehydrogenase"/>
    <property type="match status" value="1"/>
</dbReference>
<evidence type="ECO:0000313" key="5">
    <source>
        <dbReference type="WBParaSite" id="PSU_v2.g5245.t1"/>
    </source>
</evidence>